<keyword evidence="3 10" id="KW-0028">Amino-acid biosynthesis</keyword>
<dbReference type="Pfam" id="PF13537">
    <property type="entry name" value="GATase_7"/>
    <property type="match status" value="1"/>
</dbReference>
<dbReference type="EMBL" id="JANEYF010004266">
    <property type="protein sequence ID" value="KAJ8931685.1"/>
    <property type="molecule type" value="Genomic_DNA"/>
</dbReference>
<dbReference type="PANTHER" id="PTHR45937:SF1">
    <property type="entry name" value="ASPARAGINE SYNTHETASE DOMAIN-CONTAINING PROTEIN 1"/>
    <property type="match status" value="1"/>
</dbReference>
<reference evidence="13" key="1">
    <citation type="journal article" date="2023" name="Insect Mol. Biol.">
        <title>Genome sequencing provides insights into the evolution of gene families encoding plant cell wall-degrading enzymes in longhorned beetles.</title>
        <authorList>
            <person name="Shin N.R."/>
            <person name="Okamura Y."/>
            <person name="Kirsch R."/>
            <person name="Pauchet Y."/>
        </authorList>
    </citation>
    <scope>NUCLEOTIDE SEQUENCE</scope>
    <source>
        <strain evidence="13">RBIC_L_NR</strain>
    </source>
</reference>
<name>A0AAV8WZU8_9CUCU</name>
<keyword evidence="6 10" id="KW-0061">Asparagine biosynthesis</keyword>
<keyword evidence="7 10" id="KW-0315">Glutamine amidotransferase</keyword>
<evidence type="ECO:0000256" key="5">
    <source>
        <dbReference type="ARBA" id="ARBA00022840"/>
    </source>
</evidence>
<evidence type="ECO:0000256" key="9">
    <source>
        <dbReference type="PIRNR" id="PIRNR001589"/>
    </source>
</evidence>
<dbReference type="Proteomes" id="UP001162156">
    <property type="component" value="Unassembled WGS sequence"/>
</dbReference>
<dbReference type="CDD" id="cd01991">
    <property type="entry name" value="Asn_synthase_B_C"/>
    <property type="match status" value="1"/>
</dbReference>
<keyword evidence="14" id="KW-1185">Reference proteome</keyword>
<dbReference type="SUPFAM" id="SSF52402">
    <property type="entry name" value="Adenine nucleotide alpha hydrolases-like"/>
    <property type="match status" value="1"/>
</dbReference>
<dbReference type="InterPro" id="IPR029055">
    <property type="entry name" value="Ntn_hydrolases_N"/>
</dbReference>
<dbReference type="PANTHER" id="PTHR45937">
    <property type="entry name" value="ASPARAGINE SYNTHETASE DOMAIN-CONTAINING PROTEIN 1"/>
    <property type="match status" value="1"/>
</dbReference>
<evidence type="ECO:0000256" key="2">
    <source>
        <dbReference type="ARBA" id="ARBA00021389"/>
    </source>
</evidence>
<dbReference type="Gene3D" id="3.60.20.10">
    <property type="entry name" value="Glutamine Phosphoribosylpyrophosphate, subunit 1, domain 1"/>
    <property type="match status" value="1"/>
</dbReference>
<evidence type="ECO:0000256" key="6">
    <source>
        <dbReference type="ARBA" id="ARBA00022888"/>
    </source>
</evidence>
<dbReference type="Gene3D" id="3.40.50.620">
    <property type="entry name" value="HUPs"/>
    <property type="match status" value="1"/>
</dbReference>
<dbReference type="GO" id="GO:0004066">
    <property type="term" value="F:asparagine synthase (glutamine-hydrolyzing) activity"/>
    <property type="evidence" value="ECO:0007669"/>
    <property type="project" value="InterPro"/>
</dbReference>
<dbReference type="InterPro" id="IPR001962">
    <property type="entry name" value="Asn_synthase"/>
</dbReference>
<comment type="pathway">
    <text evidence="1">Amino-acid biosynthesis; L-asparagine biosynthesis; L-asparagine from L-aspartate (L-Gln route): step 1/1.</text>
</comment>
<evidence type="ECO:0000313" key="13">
    <source>
        <dbReference type="EMBL" id="KAJ8931685.1"/>
    </source>
</evidence>
<protein>
    <recommendedName>
        <fullName evidence="2">Asparagine synthetase [glutamine-hydrolyzing]</fullName>
    </recommendedName>
    <alternativeName>
        <fullName evidence="8">Glutamine-dependent asparagine synthetase</fullName>
    </alternativeName>
</protein>
<evidence type="ECO:0000256" key="1">
    <source>
        <dbReference type="ARBA" id="ARBA00005187"/>
    </source>
</evidence>
<evidence type="ECO:0000256" key="4">
    <source>
        <dbReference type="ARBA" id="ARBA00022741"/>
    </source>
</evidence>
<evidence type="ECO:0000256" key="7">
    <source>
        <dbReference type="ARBA" id="ARBA00022962"/>
    </source>
</evidence>
<dbReference type="SUPFAM" id="SSF56235">
    <property type="entry name" value="N-terminal nucleophile aminohydrolases (Ntn hydrolases)"/>
    <property type="match status" value="1"/>
</dbReference>
<sequence length="544" mass="62755">MCGIICIVSHIHDTSVDLLNKFHIFKKYISNRGPDYLGIRSHSLETCNLLFAASVLWLQGKSMAEQPFEDDKSVFVYNGDIFGGIPDNLREEDGDTKLLFKMIQNSNNIPIVLSKIQGPYAFIYFDKIELKLYFGRDIFGRRSLLIGKNHDELVLTSVAKRSLEYEFIELPSIGTFCLDLKTNQLYIFPWKYRNKNFESKLFEIKTFLNKEIIIAKELSSEENNKYLTPSIEQLCLLGEIKNLESKKVFEILLNNSDWLSNVIKLKSLLEEAIKNRIATQPKYCKNCIKKRQNCNHSLIGVLFSGGIDCAVLALLADKFIDNARPIDLLNVAFDEVKSYQTPDRLTGLQTLEELRKIRPYREWKFLEINVTQKELDEQRKQHIADLIYPLKTILDDSLGCALWFASRGKQESIISPCRVLLVGMGADELFGGYTRHRAAFKKQSWLGLHNALNEDWQNLSHRNLGRDDRIISDHGRQLRTPYLDENVVEFVQGLNSWEKTYPSNDVPKGIGEKILLRSLAYYIGLKKASTWEKKSFTIWIKNSK</sequence>
<dbReference type="GO" id="GO:0005524">
    <property type="term" value="F:ATP binding"/>
    <property type="evidence" value="ECO:0007669"/>
    <property type="project" value="UniProtKB-KW"/>
</dbReference>
<keyword evidence="5 9" id="KW-0067">ATP-binding</keyword>
<evidence type="ECO:0000256" key="11">
    <source>
        <dbReference type="PIRSR" id="PIRSR001589-2"/>
    </source>
</evidence>
<evidence type="ECO:0000256" key="3">
    <source>
        <dbReference type="ARBA" id="ARBA00022605"/>
    </source>
</evidence>
<dbReference type="GO" id="GO:0006529">
    <property type="term" value="P:asparagine biosynthetic process"/>
    <property type="evidence" value="ECO:0007669"/>
    <property type="project" value="UniProtKB-KW"/>
</dbReference>
<feature type="binding site" evidence="11">
    <location>
        <position position="302"/>
    </location>
    <ligand>
        <name>ATP</name>
        <dbReference type="ChEBI" id="CHEBI:30616"/>
    </ligand>
</feature>
<evidence type="ECO:0000313" key="14">
    <source>
        <dbReference type="Proteomes" id="UP001162156"/>
    </source>
</evidence>
<feature type="domain" description="Glutamine amidotransferase type-2" evidence="12">
    <location>
        <begin position="2"/>
        <end position="254"/>
    </location>
</feature>
<keyword evidence="4 9" id="KW-0547">Nucleotide-binding</keyword>
<dbReference type="PIRSF" id="PIRSF001589">
    <property type="entry name" value="Asn_synthetase_glu-h"/>
    <property type="match status" value="1"/>
</dbReference>
<evidence type="ECO:0000256" key="8">
    <source>
        <dbReference type="ARBA" id="ARBA00030234"/>
    </source>
</evidence>
<dbReference type="InterPro" id="IPR051857">
    <property type="entry name" value="Asn_synthetase_domain"/>
</dbReference>
<feature type="binding site" evidence="11">
    <location>
        <position position="95"/>
    </location>
    <ligand>
        <name>L-glutamine</name>
        <dbReference type="ChEBI" id="CHEBI:58359"/>
    </ligand>
</feature>
<dbReference type="PROSITE" id="PS51278">
    <property type="entry name" value="GATASE_TYPE_2"/>
    <property type="match status" value="1"/>
</dbReference>
<dbReference type="AlphaFoldDB" id="A0AAV8WZU8"/>
<accession>A0AAV8WZU8</accession>
<dbReference type="InterPro" id="IPR017932">
    <property type="entry name" value="GATase_2_dom"/>
</dbReference>
<gene>
    <name evidence="13" type="ORF">NQ314_015369</name>
</gene>
<evidence type="ECO:0000256" key="10">
    <source>
        <dbReference type="PIRSR" id="PIRSR001589-1"/>
    </source>
</evidence>
<evidence type="ECO:0000259" key="12">
    <source>
        <dbReference type="PROSITE" id="PS51278"/>
    </source>
</evidence>
<feature type="active site" description="For GATase activity" evidence="10">
    <location>
        <position position="2"/>
    </location>
</feature>
<proteinExistence type="predicted"/>
<comment type="caution">
    <text evidence="13">The sequence shown here is derived from an EMBL/GenBank/DDBJ whole genome shotgun (WGS) entry which is preliminary data.</text>
</comment>
<dbReference type="InterPro" id="IPR014729">
    <property type="entry name" value="Rossmann-like_a/b/a_fold"/>
</dbReference>
<dbReference type="Pfam" id="PF00733">
    <property type="entry name" value="Asn_synthase"/>
    <property type="match status" value="1"/>
</dbReference>
<dbReference type="InterPro" id="IPR006426">
    <property type="entry name" value="Asn_synth_AEB"/>
</dbReference>
<organism evidence="13 14">
    <name type="scientific">Rhamnusium bicolor</name>
    <dbReference type="NCBI Taxonomy" id="1586634"/>
    <lineage>
        <taxon>Eukaryota</taxon>
        <taxon>Metazoa</taxon>
        <taxon>Ecdysozoa</taxon>
        <taxon>Arthropoda</taxon>
        <taxon>Hexapoda</taxon>
        <taxon>Insecta</taxon>
        <taxon>Pterygota</taxon>
        <taxon>Neoptera</taxon>
        <taxon>Endopterygota</taxon>
        <taxon>Coleoptera</taxon>
        <taxon>Polyphaga</taxon>
        <taxon>Cucujiformia</taxon>
        <taxon>Chrysomeloidea</taxon>
        <taxon>Cerambycidae</taxon>
        <taxon>Lepturinae</taxon>
        <taxon>Rhagiini</taxon>
        <taxon>Rhamnusium</taxon>
    </lineage>
</organism>